<dbReference type="InterPro" id="IPR036634">
    <property type="entry name" value="PRD_sf"/>
</dbReference>
<dbReference type="NCBIfam" id="NF046042">
    <property type="entry name" value="LicT"/>
    <property type="match status" value="1"/>
</dbReference>
<dbReference type="OrthoDB" id="9813552at2"/>
<proteinExistence type="predicted"/>
<dbReference type="Pfam" id="PF03123">
    <property type="entry name" value="CAT_RBD"/>
    <property type="match status" value="1"/>
</dbReference>
<comment type="caution">
    <text evidence="3">The sequence shown here is derived from an EMBL/GenBank/DDBJ whole genome shotgun (WGS) entry which is preliminary data.</text>
</comment>
<evidence type="ECO:0000313" key="4">
    <source>
        <dbReference type="Proteomes" id="UP000031189"/>
    </source>
</evidence>
<dbReference type="SMART" id="SM01061">
    <property type="entry name" value="CAT_RBD"/>
    <property type="match status" value="1"/>
</dbReference>
<dbReference type="Proteomes" id="UP000031189">
    <property type="component" value="Unassembled WGS sequence"/>
</dbReference>
<accession>A0A0B3VWW8</accession>
<dbReference type="SUPFAM" id="SSF50151">
    <property type="entry name" value="SacY-like RNA-binding domain"/>
    <property type="match status" value="1"/>
</dbReference>
<dbReference type="GO" id="GO:0006355">
    <property type="term" value="P:regulation of DNA-templated transcription"/>
    <property type="evidence" value="ECO:0007669"/>
    <property type="project" value="InterPro"/>
</dbReference>
<dbReference type="PANTHER" id="PTHR30185">
    <property type="entry name" value="CRYPTIC BETA-GLUCOSIDE BGL OPERON ANTITERMINATOR"/>
    <property type="match status" value="1"/>
</dbReference>
<protein>
    <submittedName>
        <fullName evidence="3">Transcription antiterminator LicT</fullName>
    </submittedName>
</protein>
<evidence type="ECO:0000259" key="2">
    <source>
        <dbReference type="PROSITE" id="PS51372"/>
    </source>
</evidence>
<dbReference type="EMBL" id="JWHR01000079">
    <property type="protein sequence ID" value="KHS57298.1"/>
    <property type="molecule type" value="Genomic_DNA"/>
</dbReference>
<sequence length="281" mass="32950">MIIHRILNNNVVIILDKDEKECVVCGKGIAFKKKIGDSVDSKQVNKVFILKDQSMNEKFKQLLLNIPIEHVKMADEIINLAEERLGKKLNDSLIISLSDHLYTAIARYSEGIAIKNAMLWDIKRFYEDEFEIGMNALDIIEELFNVRLPDDEAGFIALHIVNAYMDESNMDQIIDITRIMQEISNIVKYYFRIEFDTNSVYYYRFITHLKFFAQRLALRKPIDDESSDGLLDVVKVKYHTSYKCVGKISNYIKSKYDYELSNEEQLYLTIHIERMIYKSKL</sequence>
<dbReference type="InterPro" id="IPR011608">
    <property type="entry name" value="PRD"/>
</dbReference>
<name>A0A0B3VWW8_9FIRM</name>
<reference evidence="3 4" key="1">
    <citation type="submission" date="2014-12" db="EMBL/GenBank/DDBJ databases">
        <title>Draft genome sequence of Terrisporobacter sp. 08-306576, isolated from the blood culture of a bacteremia patient.</title>
        <authorList>
            <person name="Lund L.C."/>
            <person name="Sydenham T.V."/>
            <person name="Hogh S.V."/>
            <person name="Skov M.N."/>
            <person name="Kemp M."/>
            <person name="Justesen U.S."/>
        </authorList>
    </citation>
    <scope>NUCLEOTIDE SEQUENCE [LARGE SCALE GENOMIC DNA]</scope>
    <source>
        <strain evidence="3 4">08-306576</strain>
    </source>
</reference>
<dbReference type="GO" id="GO:0003723">
    <property type="term" value="F:RNA binding"/>
    <property type="evidence" value="ECO:0007669"/>
    <property type="project" value="InterPro"/>
</dbReference>
<gene>
    <name evidence="3" type="ORF">QX51_08635</name>
</gene>
<evidence type="ECO:0000256" key="1">
    <source>
        <dbReference type="ARBA" id="ARBA00022737"/>
    </source>
</evidence>
<dbReference type="Gene3D" id="2.30.24.10">
    <property type="entry name" value="CAT RNA-binding domain"/>
    <property type="match status" value="1"/>
</dbReference>
<organism evidence="3 4">
    <name type="scientific">Terrisporobacter othiniensis</name>
    <dbReference type="NCBI Taxonomy" id="1577792"/>
    <lineage>
        <taxon>Bacteria</taxon>
        <taxon>Bacillati</taxon>
        <taxon>Bacillota</taxon>
        <taxon>Clostridia</taxon>
        <taxon>Peptostreptococcales</taxon>
        <taxon>Peptostreptococcaceae</taxon>
        <taxon>Terrisporobacter</taxon>
    </lineage>
</organism>
<evidence type="ECO:0000313" key="3">
    <source>
        <dbReference type="EMBL" id="KHS57298.1"/>
    </source>
</evidence>
<dbReference type="AlphaFoldDB" id="A0A0B3VWW8"/>
<dbReference type="Gene3D" id="1.10.1790.10">
    <property type="entry name" value="PRD domain"/>
    <property type="match status" value="2"/>
</dbReference>
<dbReference type="InterPro" id="IPR050661">
    <property type="entry name" value="BglG_antiterminators"/>
</dbReference>
<dbReference type="PANTHER" id="PTHR30185:SF15">
    <property type="entry name" value="CRYPTIC BETA-GLUCOSIDE BGL OPERON ANTITERMINATOR"/>
    <property type="match status" value="1"/>
</dbReference>
<keyword evidence="4" id="KW-1185">Reference proteome</keyword>
<dbReference type="InterPro" id="IPR004341">
    <property type="entry name" value="CAT_RNA-bd_dom"/>
</dbReference>
<feature type="domain" description="PRD" evidence="2">
    <location>
        <begin position="171"/>
        <end position="281"/>
    </location>
</feature>
<dbReference type="RefSeq" id="WP_039679509.1">
    <property type="nucleotide sequence ID" value="NZ_JAWGXO010000007.1"/>
</dbReference>
<dbReference type="STRING" id="1577792.QX51_08635"/>
<feature type="domain" description="PRD" evidence="2">
    <location>
        <begin position="65"/>
        <end position="170"/>
    </location>
</feature>
<dbReference type="InterPro" id="IPR036650">
    <property type="entry name" value="CAT_RNA-bd_dom_sf"/>
</dbReference>
<dbReference type="PROSITE" id="PS51372">
    <property type="entry name" value="PRD_2"/>
    <property type="match status" value="2"/>
</dbReference>
<dbReference type="SUPFAM" id="SSF63520">
    <property type="entry name" value="PTS-regulatory domain, PRD"/>
    <property type="match status" value="2"/>
</dbReference>
<keyword evidence="1" id="KW-0677">Repeat</keyword>
<dbReference type="Pfam" id="PF00874">
    <property type="entry name" value="PRD"/>
    <property type="match status" value="2"/>
</dbReference>